<proteinExistence type="predicted"/>
<dbReference type="Gene3D" id="3.10.50.40">
    <property type="match status" value="1"/>
</dbReference>
<organism evidence="1">
    <name type="scientific">bioreactor metagenome</name>
    <dbReference type="NCBI Taxonomy" id="1076179"/>
    <lineage>
        <taxon>unclassified sequences</taxon>
        <taxon>metagenomes</taxon>
        <taxon>ecological metagenomes</taxon>
    </lineage>
</organism>
<dbReference type="EMBL" id="VSSQ01057201">
    <property type="protein sequence ID" value="MPN11007.1"/>
    <property type="molecule type" value="Genomic_DNA"/>
</dbReference>
<accession>A0A645F9T7</accession>
<name>A0A645F9T7_9ZZZZ</name>
<dbReference type="GO" id="GO:0003755">
    <property type="term" value="F:peptidyl-prolyl cis-trans isomerase activity"/>
    <property type="evidence" value="ECO:0007669"/>
    <property type="project" value="InterPro"/>
</dbReference>
<dbReference type="InterPro" id="IPR032252">
    <property type="entry name" value="DUF4827"/>
</dbReference>
<gene>
    <name evidence="1" type="ORF">SDC9_158305</name>
</gene>
<dbReference type="SUPFAM" id="SSF54534">
    <property type="entry name" value="FKBP-like"/>
    <property type="match status" value="1"/>
</dbReference>
<dbReference type="AlphaFoldDB" id="A0A645F9T7"/>
<evidence type="ECO:0000313" key="1">
    <source>
        <dbReference type="EMBL" id="MPN11007.1"/>
    </source>
</evidence>
<dbReference type="InterPro" id="IPR046357">
    <property type="entry name" value="PPIase_dom_sf"/>
</dbReference>
<protein>
    <submittedName>
        <fullName evidence="1">Uncharacterized protein</fullName>
    </submittedName>
</protein>
<reference evidence="1" key="1">
    <citation type="submission" date="2019-08" db="EMBL/GenBank/DDBJ databases">
        <authorList>
            <person name="Kucharzyk K."/>
            <person name="Murdoch R.W."/>
            <person name="Higgins S."/>
            <person name="Loffler F."/>
        </authorList>
    </citation>
    <scope>NUCLEOTIDE SEQUENCE</scope>
</reference>
<sequence>MIADYIKRENIKVVKEFPKEFPWGDKVYVLTKSGMYFRLESQGDTTLKVAANDKVITRFYQHTLNAISPDTLFNWNTLTYPFPTTFNYADATQVCEGWHEAVSYMKYNNSRAHFILHSKIGFETTGNDVVPYGFEMKIKIQK</sequence>
<dbReference type="Pfam" id="PF16109">
    <property type="entry name" value="DUF4827"/>
    <property type="match status" value="1"/>
</dbReference>
<comment type="caution">
    <text evidence="1">The sequence shown here is derived from an EMBL/GenBank/DDBJ whole genome shotgun (WGS) entry which is preliminary data.</text>
</comment>